<protein>
    <recommendedName>
        <fullName evidence="7">Endoribonuclease YbeY</fullName>
        <ecNumber evidence="7">3.1.-.-</ecNumber>
    </recommendedName>
</protein>
<comment type="function">
    <text evidence="7">Single strand-specific metallo-endoribonuclease involved in late-stage 70S ribosome quality control and in maturation of the 3' terminus of the 16S rRNA.</text>
</comment>
<dbReference type="Gene3D" id="3.40.390.30">
    <property type="entry name" value="Metalloproteases ('zincins'), catalytic domain"/>
    <property type="match status" value="1"/>
</dbReference>
<dbReference type="GO" id="GO:0008270">
    <property type="term" value="F:zinc ion binding"/>
    <property type="evidence" value="ECO:0007669"/>
    <property type="project" value="UniProtKB-UniRule"/>
</dbReference>
<dbReference type="PANTHER" id="PTHR46986:SF1">
    <property type="entry name" value="ENDORIBONUCLEASE YBEY, CHLOROPLASTIC"/>
    <property type="match status" value="1"/>
</dbReference>
<dbReference type="AlphaFoldDB" id="A0AA86MBT2"/>
<feature type="binding site" evidence="7">
    <location>
        <position position="123"/>
    </location>
    <ligand>
        <name>Zn(2+)</name>
        <dbReference type="ChEBI" id="CHEBI:29105"/>
        <note>catalytic</note>
    </ligand>
</feature>
<dbReference type="GO" id="GO:0004222">
    <property type="term" value="F:metalloendopeptidase activity"/>
    <property type="evidence" value="ECO:0007669"/>
    <property type="project" value="InterPro"/>
</dbReference>
<dbReference type="GO" id="GO:0005737">
    <property type="term" value="C:cytoplasm"/>
    <property type="evidence" value="ECO:0007669"/>
    <property type="project" value="UniProtKB-SubCell"/>
</dbReference>
<keyword evidence="6 7" id="KW-0862">Zinc</keyword>
<comment type="similarity">
    <text evidence="1 7">Belongs to the endoribonuclease YbeY family.</text>
</comment>
<dbReference type="NCBIfam" id="TIGR00043">
    <property type="entry name" value="rRNA maturation RNase YbeY"/>
    <property type="match status" value="1"/>
</dbReference>
<dbReference type="KEGG" id="lto:RGQ30_25140"/>
<dbReference type="GO" id="GO:0006364">
    <property type="term" value="P:rRNA processing"/>
    <property type="evidence" value="ECO:0007669"/>
    <property type="project" value="UniProtKB-UniRule"/>
</dbReference>
<keyword evidence="4 7" id="KW-0255">Endonuclease</keyword>
<dbReference type="PANTHER" id="PTHR46986">
    <property type="entry name" value="ENDORIBONUCLEASE YBEY, CHLOROPLASTIC"/>
    <property type="match status" value="1"/>
</dbReference>
<keyword evidence="3 7" id="KW-0479">Metal-binding</keyword>
<proteinExistence type="inferred from homology"/>
<dbReference type="PROSITE" id="PS01306">
    <property type="entry name" value="UPF0054"/>
    <property type="match status" value="1"/>
</dbReference>
<dbReference type="InterPro" id="IPR020549">
    <property type="entry name" value="YbeY_CS"/>
</dbReference>
<comment type="subcellular location">
    <subcellularLocation>
        <location evidence="7">Cytoplasm</location>
    </subcellularLocation>
</comment>
<evidence type="ECO:0000313" key="9">
    <source>
        <dbReference type="Proteomes" id="UP001329151"/>
    </source>
</evidence>
<evidence type="ECO:0000256" key="2">
    <source>
        <dbReference type="ARBA" id="ARBA00022722"/>
    </source>
</evidence>
<dbReference type="InterPro" id="IPR002036">
    <property type="entry name" value="YbeY"/>
</dbReference>
<keyword evidence="2 7" id="KW-0540">Nuclease</keyword>
<feature type="binding site" evidence="7">
    <location>
        <position position="127"/>
    </location>
    <ligand>
        <name>Zn(2+)</name>
        <dbReference type="ChEBI" id="CHEBI:29105"/>
        <note>catalytic</note>
    </ligand>
</feature>
<dbReference type="Pfam" id="PF02130">
    <property type="entry name" value="YbeY"/>
    <property type="match status" value="1"/>
</dbReference>
<dbReference type="EMBL" id="AP028947">
    <property type="protein sequence ID" value="BET27013.1"/>
    <property type="molecule type" value="Genomic_DNA"/>
</dbReference>
<dbReference type="Proteomes" id="UP001329151">
    <property type="component" value="Chromosome"/>
</dbReference>
<evidence type="ECO:0000256" key="3">
    <source>
        <dbReference type="ARBA" id="ARBA00022723"/>
    </source>
</evidence>
<feature type="binding site" evidence="7">
    <location>
        <position position="133"/>
    </location>
    <ligand>
        <name>Zn(2+)</name>
        <dbReference type="ChEBI" id="CHEBI:29105"/>
        <note>catalytic</note>
    </ligand>
</feature>
<reference evidence="8 9" key="1">
    <citation type="submission" date="2023-10" db="EMBL/GenBank/DDBJ databases">
        <title>Complete Genome Sequence of Limnobacter thiooxidans CS-K2T, Isolated from freshwater lake sediments in Bavaria, Germany.</title>
        <authorList>
            <person name="Naruki M."/>
            <person name="Watanabe A."/>
            <person name="Warashina T."/>
            <person name="Morita T."/>
            <person name="Arakawa K."/>
        </authorList>
    </citation>
    <scope>NUCLEOTIDE SEQUENCE [LARGE SCALE GENOMIC DNA]</scope>
    <source>
        <strain evidence="8 9">CS-K2</strain>
    </source>
</reference>
<keyword evidence="9" id="KW-1185">Reference proteome</keyword>
<dbReference type="SUPFAM" id="SSF55486">
    <property type="entry name" value="Metalloproteases ('zincins'), catalytic domain"/>
    <property type="match status" value="1"/>
</dbReference>
<evidence type="ECO:0000256" key="5">
    <source>
        <dbReference type="ARBA" id="ARBA00022801"/>
    </source>
</evidence>
<organism evidence="8 9">
    <name type="scientific">Limnobacter thiooxidans</name>
    <dbReference type="NCBI Taxonomy" id="131080"/>
    <lineage>
        <taxon>Bacteria</taxon>
        <taxon>Pseudomonadati</taxon>
        <taxon>Pseudomonadota</taxon>
        <taxon>Betaproteobacteria</taxon>
        <taxon>Burkholderiales</taxon>
        <taxon>Burkholderiaceae</taxon>
        <taxon>Limnobacter</taxon>
    </lineage>
</organism>
<evidence type="ECO:0000256" key="7">
    <source>
        <dbReference type="HAMAP-Rule" id="MF_00009"/>
    </source>
</evidence>
<evidence type="ECO:0000256" key="4">
    <source>
        <dbReference type="ARBA" id="ARBA00022759"/>
    </source>
</evidence>
<dbReference type="RefSeq" id="WP_130557864.1">
    <property type="nucleotide sequence ID" value="NZ_AP028947.1"/>
</dbReference>
<comment type="cofactor">
    <cofactor evidence="7">
        <name>Zn(2+)</name>
        <dbReference type="ChEBI" id="CHEBI:29105"/>
    </cofactor>
    <text evidence="7">Binds 1 zinc ion.</text>
</comment>
<name>A0AA86MBT2_9BURK</name>
<dbReference type="GO" id="GO:0004521">
    <property type="term" value="F:RNA endonuclease activity"/>
    <property type="evidence" value="ECO:0007669"/>
    <property type="project" value="UniProtKB-UniRule"/>
</dbReference>
<keyword evidence="7" id="KW-0698">rRNA processing</keyword>
<dbReference type="InterPro" id="IPR023091">
    <property type="entry name" value="MetalPrtase_cat_dom_sf_prd"/>
</dbReference>
<dbReference type="HAMAP" id="MF_00009">
    <property type="entry name" value="Endoribonucl_YbeY"/>
    <property type="match status" value="1"/>
</dbReference>
<evidence type="ECO:0000256" key="6">
    <source>
        <dbReference type="ARBA" id="ARBA00022833"/>
    </source>
</evidence>
<keyword evidence="7" id="KW-0963">Cytoplasm</keyword>
<evidence type="ECO:0000313" key="8">
    <source>
        <dbReference type="EMBL" id="BET27013.1"/>
    </source>
</evidence>
<keyword evidence="5 7" id="KW-0378">Hydrolase</keyword>
<sequence length="165" mass="18730">MPNKASNLVSVAIQWAVHADHPPFSEVDNSRIRRWAKACFLDRSEITIRLVGEEEGRQLNRDFRGKDYATNVLTFPMDMPDLGADSGLPVFMADIVICPTVVEREAAEQHKDPIDHLAHLIVHGCLHAQGYVHESDNQAELMENREIEILKRFKISNPYVLSSKK</sequence>
<keyword evidence="7" id="KW-0690">Ribosome biogenesis</keyword>
<gene>
    <name evidence="7 8" type="primary">ybeY</name>
    <name evidence="8" type="ORF">RGQ30_25140</name>
</gene>
<accession>A0AA86MBT2</accession>
<evidence type="ECO:0000256" key="1">
    <source>
        <dbReference type="ARBA" id="ARBA00010875"/>
    </source>
</evidence>
<dbReference type="EC" id="3.1.-.-" evidence="7"/>